<comment type="caution">
    <text evidence="5">The sequence shown here is derived from an EMBL/GenBank/DDBJ whole genome shotgun (WGS) entry which is preliminary data.</text>
</comment>
<dbReference type="CDD" id="cd00185">
    <property type="entry name" value="TNFRSF"/>
    <property type="match status" value="1"/>
</dbReference>
<comment type="caution">
    <text evidence="1">Lacks conserved residue(s) required for the propagation of feature annotation.</text>
</comment>
<evidence type="ECO:0000313" key="6">
    <source>
        <dbReference type="Proteomes" id="UP001153269"/>
    </source>
</evidence>
<dbReference type="Gene3D" id="2.10.50.10">
    <property type="entry name" value="Tumor Necrosis Factor Receptor, subunit A, domain 2"/>
    <property type="match status" value="1"/>
</dbReference>
<feature type="compositionally biased region" description="Basic and acidic residues" evidence="2">
    <location>
        <begin position="400"/>
        <end position="413"/>
    </location>
</feature>
<dbReference type="EMBL" id="CADEAL010004292">
    <property type="protein sequence ID" value="CAB1456337.1"/>
    <property type="molecule type" value="Genomic_DNA"/>
</dbReference>
<keyword evidence="3" id="KW-1133">Transmembrane helix</keyword>
<feature type="region of interest" description="Disordered" evidence="2">
    <location>
        <begin position="348"/>
        <end position="413"/>
    </location>
</feature>
<dbReference type="SUPFAM" id="SSF57586">
    <property type="entry name" value="TNF receptor-like"/>
    <property type="match status" value="2"/>
</dbReference>
<feature type="region of interest" description="Disordered" evidence="2">
    <location>
        <begin position="1"/>
        <end position="39"/>
    </location>
</feature>
<evidence type="ECO:0000313" key="5">
    <source>
        <dbReference type="EMBL" id="CAB1456337.1"/>
    </source>
</evidence>
<reference evidence="5" key="1">
    <citation type="submission" date="2020-03" db="EMBL/GenBank/DDBJ databases">
        <authorList>
            <person name="Weist P."/>
        </authorList>
    </citation>
    <scope>NUCLEOTIDE SEQUENCE</scope>
</reference>
<dbReference type="SMART" id="SM00208">
    <property type="entry name" value="TNFR"/>
    <property type="match status" value="1"/>
</dbReference>
<evidence type="ECO:0000256" key="1">
    <source>
        <dbReference type="PROSITE-ProRule" id="PRU00206"/>
    </source>
</evidence>
<feature type="repeat" description="TNFR-Cys" evidence="1">
    <location>
        <begin position="94"/>
        <end position="137"/>
    </location>
</feature>
<keyword evidence="6" id="KW-1185">Reference proteome</keyword>
<keyword evidence="3" id="KW-0812">Transmembrane</keyword>
<dbReference type="Pfam" id="PF00020">
    <property type="entry name" value="TNFR_c6"/>
    <property type="match status" value="1"/>
</dbReference>
<organism evidence="5 6">
    <name type="scientific">Pleuronectes platessa</name>
    <name type="common">European plaice</name>
    <dbReference type="NCBI Taxonomy" id="8262"/>
    <lineage>
        <taxon>Eukaryota</taxon>
        <taxon>Metazoa</taxon>
        <taxon>Chordata</taxon>
        <taxon>Craniata</taxon>
        <taxon>Vertebrata</taxon>
        <taxon>Euteleostomi</taxon>
        <taxon>Actinopterygii</taxon>
        <taxon>Neopterygii</taxon>
        <taxon>Teleostei</taxon>
        <taxon>Neoteleostei</taxon>
        <taxon>Acanthomorphata</taxon>
        <taxon>Carangaria</taxon>
        <taxon>Pleuronectiformes</taxon>
        <taxon>Pleuronectoidei</taxon>
        <taxon>Pleuronectidae</taxon>
        <taxon>Pleuronectes</taxon>
    </lineage>
</organism>
<accession>A0A9N7VNP4</accession>
<evidence type="ECO:0000256" key="3">
    <source>
        <dbReference type="SAM" id="Phobius"/>
    </source>
</evidence>
<protein>
    <recommendedName>
        <fullName evidence="4">TNFR-Cys domain-containing protein</fullName>
    </recommendedName>
</protein>
<dbReference type="AlphaFoldDB" id="A0A9N7VNP4"/>
<feature type="domain" description="TNFR-Cys" evidence="4">
    <location>
        <begin position="94"/>
        <end position="137"/>
    </location>
</feature>
<feature type="transmembrane region" description="Helical" evidence="3">
    <location>
        <begin position="48"/>
        <end position="69"/>
    </location>
</feature>
<keyword evidence="3" id="KW-0472">Membrane</keyword>
<feature type="compositionally biased region" description="Polar residues" evidence="2">
    <location>
        <begin position="179"/>
        <end position="203"/>
    </location>
</feature>
<dbReference type="Proteomes" id="UP001153269">
    <property type="component" value="Unassembled WGS sequence"/>
</dbReference>
<dbReference type="InterPro" id="IPR001368">
    <property type="entry name" value="TNFR/NGFR_Cys_rich_reg"/>
</dbReference>
<feature type="disulfide bond" evidence="1">
    <location>
        <begin position="95"/>
        <end position="110"/>
    </location>
</feature>
<sequence>MGRERERERERERREREREREIEESHLEEVNRKTEEEQKTSSYLRMGLVQYFVIVLISSAQLVFTTPLMNTAKGGEHNMCRAGEYKKSGTECQICPDGSFKDNPNLDDSCELCYRDCRPDYHLKVVQPCTRTSDIKCSCEAGFECTEMIPYTKHCAKCVKIQQTTTANIKPVSSMLEEGTSTTDVTSGNDEQTRSSNSSQPSNFHAKPCQSPECVPQPVPTNTPLQRVSGVIDSSFHLSDAKSSPLAAILIPVVVVGCVALVVLFCVRQPGDETCFKRAIAKLCTEGRRASASLKSKESSHQFPRDSFIAKQQPPPLAAANLGPVHVHNPGTVIFSLISQFTGQVGSTTEGAKAAERVAAEEDEERDSPVCHPTSSPSVHLSEEEGSGEMENMFFPSQEQGKDYHVSKEEEQL</sequence>
<feature type="transmembrane region" description="Helical" evidence="3">
    <location>
        <begin position="246"/>
        <end position="267"/>
    </location>
</feature>
<keyword evidence="1" id="KW-1015">Disulfide bond</keyword>
<name>A0A9N7VNP4_PLEPL</name>
<feature type="region of interest" description="Disordered" evidence="2">
    <location>
        <begin position="172"/>
        <end position="214"/>
    </location>
</feature>
<proteinExistence type="predicted"/>
<evidence type="ECO:0000259" key="4">
    <source>
        <dbReference type="PROSITE" id="PS50050"/>
    </source>
</evidence>
<evidence type="ECO:0000256" key="2">
    <source>
        <dbReference type="SAM" id="MobiDB-lite"/>
    </source>
</evidence>
<gene>
    <name evidence="5" type="ORF">PLEPLA_LOCUS44121</name>
</gene>
<dbReference type="PROSITE" id="PS50050">
    <property type="entry name" value="TNFR_NGFR_2"/>
    <property type="match status" value="1"/>
</dbReference>